<dbReference type="Proteomes" id="UP001157160">
    <property type="component" value="Unassembled WGS sequence"/>
</dbReference>
<sequence length="119" mass="12316">MGSLQRAAESLDGARVALAAAGAGTEVLARWQRRRRALGLLGSETALRPVGTAWRLGVLLLPTDPAGTAGALAAGGTTTRAVDDGPRGYTADSARARGELRVAARRGERRRARRSPSTG</sequence>
<feature type="region of interest" description="Disordered" evidence="1">
    <location>
        <begin position="76"/>
        <end position="119"/>
    </location>
</feature>
<gene>
    <name evidence="2" type="ORF">GCM10025874_05140</name>
</gene>
<name>A0AA37ULP2_9MICO</name>
<feature type="compositionally biased region" description="Basic residues" evidence="1">
    <location>
        <begin position="107"/>
        <end position="119"/>
    </location>
</feature>
<dbReference type="EMBL" id="BSUL01000001">
    <property type="protein sequence ID" value="GMA27261.1"/>
    <property type="molecule type" value="Genomic_DNA"/>
</dbReference>
<proteinExistence type="predicted"/>
<evidence type="ECO:0000256" key="1">
    <source>
        <dbReference type="SAM" id="MobiDB-lite"/>
    </source>
</evidence>
<dbReference type="RefSeq" id="WP_284229737.1">
    <property type="nucleotide sequence ID" value="NZ_BSUL01000001.1"/>
</dbReference>
<keyword evidence="3" id="KW-1185">Reference proteome</keyword>
<feature type="compositionally biased region" description="Basic and acidic residues" evidence="1">
    <location>
        <begin position="94"/>
        <end position="106"/>
    </location>
</feature>
<protein>
    <submittedName>
        <fullName evidence="2">Uncharacterized protein</fullName>
    </submittedName>
</protein>
<organism evidence="2 3">
    <name type="scientific">Arenivirga flava</name>
    <dbReference type="NCBI Taxonomy" id="1930060"/>
    <lineage>
        <taxon>Bacteria</taxon>
        <taxon>Bacillati</taxon>
        <taxon>Actinomycetota</taxon>
        <taxon>Actinomycetes</taxon>
        <taxon>Micrococcales</taxon>
        <taxon>Microbacteriaceae</taxon>
        <taxon>Arenivirga</taxon>
    </lineage>
</organism>
<comment type="caution">
    <text evidence="2">The sequence shown here is derived from an EMBL/GenBank/DDBJ whole genome shotgun (WGS) entry which is preliminary data.</text>
</comment>
<evidence type="ECO:0000313" key="2">
    <source>
        <dbReference type="EMBL" id="GMA27261.1"/>
    </source>
</evidence>
<accession>A0AA37ULP2</accession>
<reference evidence="2 3" key="1">
    <citation type="journal article" date="2014" name="Int. J. Syst. Evol. Microbiol.">
        <title>Complete genome sequence of Corynebacterium casei LMG S-19264T (=DSM 44701T), isolated from a smear-ripened cheese.</title>
        <authorList>
            <consortium name="US DOE Joint Genome Institute (JGI-PGF)"/>
            <person name="Walter F."/>
            <person name="Albersmeier A."/>
            <person name="Kalinowski J."/>
            <person name="Ruckert C."/>
        </authorList>
    </citation>
    <scope>NUCLEOTIDE SEQUENCE [LARGE SCALE GENOMIC DNA]</scope>
    <source>
        <strain evidence="2 3">NBRC 112289</strain>
    </source>
</reference>
<evidence type="ECO:0000313" key="3">
    <source>
        <dbReference type="Proteomes" id="UP001157160"/>
    </source>
</evidence>
<dbReference type="AlphaFoldDB" id="A0AA37ULP2"/>